<proteinExistence type="predicted"/>
<evidence type="ECO:0000313" key="2">
    <source>
        <dbReference type="Proteomes" id="UP000035680"/>
    </source>
</evidence>
<feature type="signal peptide" evidence="1">
    <location>
        <begin position="1"/>
        <end position="17"/>
    </location>
</feature>
<dbReference type="STRING" id="75913.A0A0K0FJQ5"/>
<name>A0A0K0FJQ5_STRVS</name>
<reference evidence="2" key="1">
    <citation type="submission" date="2014-07" db="EMBL/GenBank/DDBJ databases">
        <authorList>
            <person name="Martin A.A"/>
            <person name="De Silva N."/>
        </authorList>
    </citation>
    <scope>NUCLEOTIDE SEQUENCE</scope>
</reference>
<dbReference type="AlphaFoldDB" id="A0A0K0FJQ5"/>
<dbReference type="WBParaSite" id="SVE_0913000.1">
    <property type="protein sequence ID" value="SVE_0913000.1"/>
    <property type="gene ID" value="SVE_0913000"/>
</dbReference>
<keyword evidence="2" id="KW-1185">Reference proteome</keyword>
<sequence>MKIVIISVTFFLTIVNCISPPPSSHFGEKCRLCHCYIKYDDRDFAMNIAPYKKVENSYDATEDDCLKLCWDDESCKAVTYGIIGGKQVFTCELYGTGIVQQPIYVPYMNLYVKRRSECRVPSHVFYRNLILTEGDKSIDERKAKYIKVNKKISAFNIGK</sequence>
<dbReference type="Proteomes" id="UP000035680">
    <property type="component" value="Unassembled WGS sequence"/>
</dbReference>
<organism evidence="2 3">
    <name type="scientific">Strongyloides venezuelensis</name>
    <name type="common">Threadworm</name>
    <dbReference type="NCBI Taxonomy" id="75913"/>
    <lineage>
        <taxon>Eukaryota</taxon>
        <taxon>Metazoa</taxon>
        <taxon>Ecdysozoa</taxon>
        <taxon>Nematoda</taxon>
        <taxon>Chromadorea</taxon>
        <taxon>Rhabditida</taxon>
        <taxon>Tylenchina</taxon>
        <taxon>Panagrolaimomorpha</taxon>
        <taxon>Strongyloidoidea</taxon>
        <taxon>Strongyloididae</taxon>
        <taxon>Strongyloides</taxon>
    </lineage>
</organism>
<reference evidence="3" key="2">
    <citation type="submission" date="2015-08" db="UniProtKB">
        <authorList>
            <consortium name="WormBaseParasite"/>
        </authorList>
    </citation>
    <scope>IDENTIFICATION</scope>
</reference>
<protein>
    <submittedName>
        <fullName evidence="3">Apple domain-containing protein</fullName>
    </submittedName>
</protein>
<evidence type="ECO:0000313" key="3">
    <source>
        <dbReference type="WBParaSite" id="SVE_0913000.1"/>
    </source>
</evidence>
<accession>A0A0K0FJQ5</accession>
<keyword evidence="1" id="KW-0732">Signal</keyword>
<evidence type="ECO:0000256" key="1">
    <source>
        <dbReference type="SAM" id="SignalP"/>
    </source>
</evidence>
<feature type="chain" id="PRO_5005329766" evidence="1">
    <location>
        <begin position="18"/>
        <end position="159"/>
    </location>
</feature>